<keyword evidence="2" id="KW-1185">Reference proteome</keyword>
<name>A0ACD4B3Y0_MICMQ</name>
<gene>
    <name evidence="1" type="ORF">NMQ05_14690</name>
</gene>
<organism evidence="1 2">
    <name type="scientific">Microbacterium maritypicum</name>
    <name type="common">Microbacterium liquefaciens</name>
    <dbReference type="NCBI Taxonomy" id="33918"/>
    <lineage>
        <taxon>Bacteria</taxon>
        <taxon>Bacillati</taxon>
        <taxon>Actinomycetota</taxon>
        <taxon>Actinomycetes</taxon>
        <taxon>Micrococcales</taxon>
        <taxon>Microbacteriaceae</taxon>
        <taxon>Microbacterium</taxon>
    </lineage>
</organism>
<reference evidence="1" key="1">
    <citation type="submission" date="2022-07" db="EMBL/GenBank/DDBJ databases">
        <title>Complete genome of DND4.</title>
        <authorList>
            <person name="Cao G."/>
        </authorList>
    </citation>
    <scope>NUCLEOTIDE SEQUENCE</scope>
    <source>
        <strain evidence="1">DND4</strain>
    </source>
</reference>
<protein>
    <submittedName>
        <fullName evidence="1">Helix-turn-helix domain-containing protein</fullName>
    </submittedName>
</protein>
<evidence type="ECO:0000313" key="2">
    <source>
        <dbReference type="Proteomes" id="UP001060245"/>
    </source>
</evidence>
<accession>A0ACD4B3Y0</accession>
<sequence length="207" mass="22639">MALDEQIGENLTKLRGEMSQKDLATAMRGRGWKWSQATVWSIEKGERPLRLAEAVDVAWILDERLDALLRAGSDHDVEQILSAPKRSLESVLDALVEHAGDFGRSAAKIRDLGLPVTAWGARSKLADALDGFESARAAAQESLERQENVMAVAEDELWTAIRTGYMGRDEADSEGVSNDTPSPDRGSEIPVRAEMAPGKRKAKAKQT</sequence>
<evidence type="ECO:0000313" key="1">
    <source>
        <dbReference type="EMBL" id="UTT52311.1"/>
    </source>
</evidence>
<dbReference type="EMBL" id="CP101471">
    <property type="protein sequence ID" value="UTT52311.1"/>
    <property type="molecule type" value="Genomic_DNA"/>
</dbReference>
<dbReference type="Proteomes" id="UP001060245">
    <property type="component" value="Chromosome"/>
</dbReference>
<proteinExistence type="predicted"/>